<feature type="transmembrane region" description="Helical" evidence="6">
    <location>
        <begin position="118"/>
        <end position="138"/>
    </location>
</feature>
<evidence type="ECO:0000256" key="4">
    <source>
        <dbReference type="ARBA" id="ARBA00022989"/>
    </source>
</evidence>
<organism evidence="8 9">
    <name type="scientific">Xylocopa violacea</name>
    <name type="common">Violet carpenter bee</name>
    <name type="synonym">Apis violacea</name>
    <dbReference type="NCBI Taxonomy" id="135666"/>
    <lineage>
        <taxon>Eukaryota</taxon>
        <taxon>Metazoa</taxon>
        <taxon>Ecdysozoa</taxon>
        <taxon>Arthropoda</taxon>
        <taxon>Hexapoda</taxon>
        <taxon>Insecta</taxon>
        <taxon>Pterygota</taxon>
        <taxon>Neoptera</taxon>
        <taxon>Endopterygota</taxon>
        <taxon>Hymenoptera</taxon>
        <taxon>Apocrita</taxon>
        <taxon>Aculeata</taxon>
        <taxon>Apoidea</taxon>
        <taxon>Anthophila</taxon>
        <taxon>Apidae</taxon>
        <taxon>Xylocopa</taxon>
        <taxon>Xylocopa</taxon>
    </lineage>
</organism>
<evidence type="ECO:0000256" key="6">
    <source>
        <dbReference type="RuleBase" id="RU361264"/>
    </source>
</evidence>
<feature type="transmembrane region" description="Helical" evidence="6">
    <location>
        <begin position="230"/>
        <end position="249"/>
    </location>
</feature>
<accession>A0ABP1N7A9</accession>
<comment type="subcellular location">
    <subcellularLocation>
        <location evidence="6">Golgi apparatus membrane</location>
        <topology evidence="6">Multi-pass membrane protein</topology>
    </subcellularLocation>
    <subcellularLocation>
        <location evidence="1">Membrane</location>
        <topology evidence="1">Multi-pass membrane protein</topology>
    </subcellularLocation>
</comment>
<proteinExistence type="inferred from homology"/>
<keyword evidence="3 6" id="KW-0812">Transmembrane</keyword>
<dbReference type="EMBL" id="CAXAJV020001287">
    <property type="protein sequence ID" value="CAL7936879.1"/>
    <property type="molecule type" value="Genomic_DNA"/>
</dbReference>
<comment type="similarity">
    <text evidence="2 6">Belongs to the YIP1 family.</text>
</comment>
<protein>
    <recommendedName>
        <fullName evidence="6">Protein YIPF</fullName>
    </recommendedName>
</protein>
<dbReference type="InterPro" id="IPR006977">
    <property type="entry name" value="Yip1_dom"/>
</dbReference>
<evidence type="ECO:0000259" key="7">
    <source>
        <dbReference type="Pfam" id="PF04893"/>
    </source>
</evidence>
<evidence type="ECO:0000313" key="9">
    <source>
        <dbReference type="Proteomes" id="UP001642520"/>
    </source>
</evidence>
<name>A0ABP1N7A9_XYLVO</name>
<feature type="transmembrane region" description="Helical" evidence="6">
    <location>
        <begin position="158"/>
        <end position="181"/>
    </location>
</feature>
<sequence>MDGSQSKASDSQFISFQDFPSINHEGNIGQAQLNINTSSHQSFNNLSNDPTGIGIIEDLQGMPDKNEATSSHNFWTLEYYQKFFNVNTNDVLQRIKRSMFPHGSENYLISHIRPNPDLYGPFWICVTLIFSIAISGNLANYLQTANSSKYHWRYEFHIVSYAATCIFLYAWLLPLTLWGALKWTTSTRNTEEELIESLPTPSLLELLCLYGYSLAIYIPVAFLLTIQIEWLQWSLVALSTFLSGGVLLRSLLPIISGRYKIMYVVAILGMHLLLAAGFMLYFFRVPSRIGPADQLQQAAAAAHAMETVNQASHNNSIG</sequence>
<dbReference type="Pfam" id="PF04893">
    <property type="entry name" value="Yip1"/>
    <property type="match status" value="1"/>
</dbReference>
<evidence type="ECO:0000313" key="8">
    <source>
        <dbReference type="EMBL" id="CAL7936879.1"/>
    </source>
</evidence>
<comment type="caution">
    <text evidence="8">The sequence shown here is derived from an EMBL/GenBank/DDBJ whole genome shotgun (WGS) entry which is preliminary data.</text>
</comment>
<dbReference type="PANTHER" id="PTHR12822:SF2">
    <property type="entry name" value="PROTEIN YIPF"/>
    <property type="match status" value="1"/>
</dbReference>
<dbReference type="Proteomes" id="UP001642520">
    <property type="component" value="Unassembled WGS sequence"/>
</dbReference>
<gene>
    <name evidence="8" type="ORF">XYLVIOL_LOCUS2425</name>
</gene>
<keyword evidence="4 6" id="KW-1133">Transmembrane helix</keyword>
<reference evidence="8 9" key="1">
    <citation type="submission" date="2024-08" db="EMBL/GenBank/DDBJ databases">
        <authorList>
            <person name="Will J Nash"/>
            <person name="Angela Man"/>
            <person name="Seanna McTaggart"/>
            <person name="Kendall Baker"/>
            <person name="Tom Barker"/>
            <person name="Leah Catchpole"/>
            <person name="Alex Durrant"/>
            <person name="Karim Gharbi"/>
            <person name="Naomi Irish"/>
            <person name="Gemy Kaithakottil"/>
            <person name="Debby Ku"/>
            <person name="Aaliyah Providence"/>
            <person name="Felix Shaw"/>
            <person name="David Swarbreck"/>
            <person name="Chris Watkins"/>
            <person name="Ann M. McCartney"/>
            <person name="Giulio Formenti"/>
            <person name="Alice Mouton"/>
            <person name="Noel Vella"/>
            <person name="Bjorn M von Reumont"/>
            <person name="Adriana Vella"/>
            <person name="Wilfried Haerty"/>
        </authorList>
    </citation>
    <scope>NUCLEOTIDE SEQUENCE [LARGE SCALE GENOMIC DNA]</scope>
</reference>
<feature type="transmembrane region" description="Helical" evidence="6">
    <location>
        <begin position="261"/>
        <end position="283"/>
    </location>
</feature>
<dbReference type="InterPro" id="IPR039765">
    <property type="entry name" value="Yip5/YIPF1/YIPF2"/>
</dbReference>
<feature type="transmembrane region" description="Helical" evidence="6">
    <location>
        <begin position="202"/>
        <end position="224"/>
    </location>
</feature>
<feature type="domain" description="Yip1" evidence="7">
    <location>
        <begin position="111"/>
        <end position="276"/>
    </location>
</feature>
<evidence type="ECO:0000256" key="5">
    <source>
        <dbReference type="ARBA" id="ARBA00023136"/>
    </source>
</evidence>
<keyword evidence="5 6" id="KW-0472">Membrane</keyword>
<dbReference type="PANTHER" id="PTHR12822">
    <property type="entry name" value="PROTEIN YIPF"/>
    <property type="match status" value="1"/>
</dbReference>
<keyword evidence="9" id="KW-1185">Reference proteome</keyword>
<evidence type="ECO:0000256" key="3">
    <source>
        <dbReference type="ARBA" id="ARBA00022692"/>
    </source>
</evidence>
<evidence type="ECO:0000256" key="1">
    <source>
        <dbReference type="ARBA" id="ARBA00004141"/>
    </source>
</evidence>
<evidence type="ECO:0000256" key="2">
    <source>
        <dbReference type="ARBA" id="ARBA00010596"/>
    </source>
</evidence>